<feature type="transmembrane region" description="Helical" evidence="1">
    <location>
        <begin position="239"/>
        <end position="268"/>
    </location>
</feature>
<proteinExistence type="predicted"/>
<dbReference type="Proteomes" id="UP000000663">
    <property type="component" value="Chromosome"/>
</dbReference>
<feature type="transmembrane region" description="Helical" evidence="1">
    <location>
        <begin position="153"/>
        <end position="178"/>
    </location>
</feature>
<dbReference type="GO" id="GO:0005886">
    <property type="term" value="C:plasma membrane"/>
    <property type="evidence" value="ECO:0007669"/>
    <property type="project" value="UniProtKB-SubCell"/>
</dbReference>
<dbReference type="GO" id="GO:0140359">
    <property type="term" value="F:ABC-type transporter activity"/>
    <property type="evidence" value="ECO:0007669"/>
    <property type="project" value="InterPro"/>
</dbReference>
<name>Q0W4S0_METAR</name>
<keyword evidence="1" id="KW-1133">Transmembrane helix</keyword>
<evidence type="ECO:0000256" key="1">
    <source>
        <dbReference type="SAM" id="Phobius"/>
    </source>
</evidence>
<dbReference type="Pfam" id="PF12679">
    <property type="entry name" value="ABC2_membrane_2"/>
    <property type="match status" value="1"/>
</dbReference>
<evidence type="ECO:0000313" key="3">
    <source>
        <dbReference type="Proteomes" id="UP000000663"/>
    </source>
</evidence>
<keyword evidence="3" id="KW-1185">Reference proteome</keyword>
<keyword evidence="1" id="KW-0472">Membrane</keyword>
<reference evidence="2 3" key="1">
    <citation type="journal article" date="2006" name="Science">
        <title>Genome of rice cluster I archaea -- the key methane producers in the rice rhizosphere.</title>
        <authorList>
            <person name="Erkel C."/>
            <person name="Kube M."/>
            <person name="Reinhardt R."/>
            <person name="Liesack W."/>
        </authorList>
    </citation>
    <scope>NUCLEOTIDE SEQUENCE [LARGE SCALE GENOMIC DNA]</scope>
    <source>
        <strain evidence="3">DSM 22066 / NBRC 105507 / MRE50</strain>
    </source>
</reference>
<feature type="transmembrane region" description="Helical" evidence="1">
    <location>
        <begin position="71"/>
        <end position="92"/>
    </location>
</feature>
<dbReference type="OrthoDB" id="86287at2157"/>
<feature type="transmembrane region" description="Helical" evidence="1">
    <location>
        <begin position="185"/>
        <end position="202"/>
    </location>
</feature>
<dbReference type="GeneID" id="5143765"/>
<keyword evidence="1" id="KW-0812">Transmembrane</keyword>
<dbReference type="eggNOG" id="arCOG02436">
    <property type="taxonomic scope" value="Archaea"/>
</dbReference>
<protein>
    <recommendedName>
        <fullName evidence="4">ABC-type transport system, permease component</fullName>
    </recommendedName>
</protein>
<evidence type="ECO:0008006" key="4">
    <source>
        <dbReference type="Google" id="ProtNLM"/>
    </source>
</evidence>
<dbReference type="RefSeq" id="WP_012035925.1">
    <property type="nucleotide sequence ID" value="NC_009464.1"/>
</dbReference>
<dbReference type="EMBL" id="AM114193">
    <property type="protein sequence ID" value="CAJ36623.1"/>
    <property type="molecule type" value="Genomic_DNA"/>
</dbReference>
<dbReference type="PANTHER" id="PTHR43471">
    <property type="entry name" value="ABC TRANSPORTER PERMEASE"/>
    <property type="match status" value="1"/>
</dbReference>
<feature type="transmembrane region" description="Helical" evidence="1">
    <location>
        <begin position="27"/>
        <end position="45"/>
    </location>
</feature>
<sequence length="274" mass="30453">MTGNQNVTGIIAKIALNELGRIYKSPFVIIIYIIFIVNIFLTGYGSQFFDQAWVSQPGEGDVFIRIAIGDVFYYTSLFCAITAMFFGVLSVLDDKNSHALNVLLSKPVYRRDVLIGKFVGINLFSIILITVTLAGSLLMHMLFNGIPGLMDELLIRAVSLIAILSMECALVSGITMLFGLACKNLLEGVAVTITFLFVEWEGSLTRYLGSFKILSPHELYFTIFHVDKAKLLIDTTVPYYVWLSAAAPYILFMLLEIIAIVALNCIIFSRSDEV</sequence>
<dbReference type="AlphaFoldDB" id="Q0W4S0"/>
<gene>
    <name evidence="2" type="ORF">RCIX1337</name>
</gene>
<organism evidence="2 3">
    <name type="scientific">Methanocella arvoryzae (strain DSM 22066 / NBRC 105507 / MRE50)</name>
    <dbReference type="NCBI Taxonomy" id="351160"/>
    <lineage>
        <taxon>Archaea</taxon>
        <taxon>Methanobacteriati</taxon>
        <taxon>Methanobacteriota</taxon>
        <taxon>Stenosarchaea group</taxon>
        <taxon>Methanomicrobia</taxon>
        <taxon>Methanocellales</taxon>
        <taxon>Methanocellaceae</taxon>
        <taxon>Methanocella</taxon>
    </lineage>
</organism>
<accession>Q0W4S0</accession>
<dbReference type="KEGG" id="rci:RCIX1337"/>
<evidence type="ECO:0000313" key="2">
    <source>
        <dbReference type="EMBL" id="CAJ36623.1"/>
    </source>
</evidence>
<feature type="transmembrane region" description="Helical" evidence="1">
    <location>
        <begin position="113"/>
        <end position="141"/>
    </location>
</feature>
<dbReference type="STRING" id="351160.RCIX1337"/>